<keyword evidence="3 6" id="KW-0812">Transmembrane</keyword>
<dbReference type="Gene3D" id="1.20.1730.10">
    <property type="entry name" value="Sodium/glucose cotransporter"/>
    <property type="match status" value="1"/>
</dbReference>
<dbReference type="AlphaFoldDB" id="X1UCH7"/>
<keyword evidence="4 6" id="KW-1133">Transmembrane helix</keyword>
<reference evidence="7" key="1">
    <citation type="journal article" date="2014" name="Front. Microbiol.">
        <title>High frequency of phylogenetically diverse reductive dehalogenase-homologous genes in deep subseafloor sedimentary metagenomes.</title>
        <authorList>
            <person name="Kawai M."/>
            <person name="Futagami T."/>
            <person name="Toyoda A."/>
            <person name="Takaki Y."/>
            <person name="Nishi S."/>
            <person name="Hori S."/>
            <person name="Arai W."/>
            <person name="Tsubouchi T."/>
            <person name="Morono Y."/>
            <person name="Uchiyama I."/>
            <person name="Ito T."/>
            <person name="Fujiyama A."/>
            <person name="Inagaki F."/>
            <person name="Takami H."/>
        </authorList>
    </citation>
    <scope>NUCLEOTIDE SEQUENCE</scope>
    <source>
        <strain evidence="7">Expedition CK06-06</strain>
    </source>
</reference>
<dbReference type="GO" id="GO:0005412">
    <property type="term" value="F:D-glucose:sodium symporter activity"/>
    <property type="evidence" value="ECO:0007669"/>
    <property type="project" value="TreeGrafter"/>
</dbReference>
<evidence type="ECO:0000256" key="1">
    <source>
        <dbReference type="ARBA" id="ARBA00004141"/>
    </source>
</evidence>
<comment type="subcellular location">
    <subcellularLocation>
        <location evidence="1">Membrane</location>
        <topology evidence="1">Multi-pass membrane protein</topology>
    </subcellularLocation>
</comment>
<feature type="non-terminal residue" evidence="7">
    <location>
        <position position="152"/>
    </location>
</feature>
<dbReference type="EMBL" id="BARW01016994">
    <property type="protein sequence ID" value="GAI97575.1"/>
    <property type="molecule type" value="Genomic_DNA"/>
</dbReference>
<feature type="transmembrane region" description="Helical" evidence="6">
    <location>
        <begin position="17"/>
        <end position="39"/>
    </location>
</feature>
<comment type="caution">
    <text evidence="7">The sequence shown here is derived from an EMBL/GenBank/DDBJ whole genome shotgun (WGS) entry which is preliminary data.</text>
</comment>
<proteinExistence type="inferred from homology"/>
<protein>
    <submittedName>
        <fullName evidence="7">Uncharacterized protein</fullName>
    </submittedName>
</protein>
<dbReference type="InterPro" id="IPR001734">
    <property type="entry name" value="Na/solute_symporter"/>
</dbReference>
<feature type="transmembrane region" description="Helical" evidence="6">
    <location>
        <begin position="116"/>
        <end position="135"/>
    </location>
</feature>
<organism evidence="7">
    <name type="scientific">marine sediment metagenome</name>
    <dbReference type="NCBI Taxonomy" id="412755"/>
    <lineage>
        <taxon>unclassified sequences</taxon>
        <taxon>metagenomes</taxon>
        <taxon>ecological metagenomes</taxon>
    </lineage>
</organism>
<evidence type="ECO:0000256" key="2">
    <source>
        <dbReference type="ARBA" id="ARBA00006434"/>
    </source>
</evidence>
<keyword evidence="5 6" id="KW-0472">Membrane</keyword>
<evidence type="ECO:0000256" key="5">
    <source>
        <dbReference type="ARBA" id="ARBA00023136"/>
    </source>
</evidence>
<comment type="similarity">
    <text evidence="2">Belongs to the sodium:solute symporter (SSF) (TC 2.A.21) family.</text>
</comment>
<accession>X1UCH7</accession>
<dbReference type="InterPro" id="IPR038377">
    <property type="entry name" value="Na/Glc_symporter_sf"/>
</dbReference>
<evidence type="ECO:0000256" key="4">
    <source>
        <dbReference type="ARBA" id="ARBA00022989"/>
    </source>
</evidence>
<gene>
    <name evidence="7" type="ORF">S12H4_29457</name>
</gene>
<dbReference type="PANTHER" id="PTHR11819:SF195">
    <property type="entry name" value="SODIUM_GLUCOSE COTRANSPORTER 4"/>
    <property type="match status" value="1"/>
</dbReference>
<name>X1UCH7_9ZZZZ</name>
<dbReference type="PANTHER" id="PTHR11819">
    <property type="entry name" value="SOLUTE CARRIER FAMILY 5"/>
    <property type="match status" value="1"/>
</dbReference>
<evidence type="ECO:0000256" key="6">
    <source>
        <dbReference type="SAM" id="Phobius"/>
    </source>
</evidence>
<dbReference type="Pfam" id="PF00474">
    <property type="entry name" value="SSF"/>
    <property type="match status" value="1"/>
</dbReference>
<dbReference type="PROSITE" id="PS50283">
    <property type="entry name" value="NA_SOLUT_SYMP_3"/>
    <property type="match status" value="1"/>
</dbReference>
<dbReference type="GO" id="GO:0005886">
    <property type="term" value="C:plasma membrane"/>
    <property type="evidence" value="ECO:0007669"/>
    <property type="project" value="TreeGrafter"/>
</dbReference>
<sequence length="152" mass="17027">MIQKYNCVRNERDARRVVYAVAVWSFIGPILFYTPSLIARVVFPDLENPRFAYAVISLKVLPVGLMGVMIAAMLSATLSTLSNEFTMLSSVLTNDFYAKKIKPDASQKHLINVGRLNCLIIGVLTTLLAISLQYIQELNLFDIMVKTYTAFA</sequence>
<evidence type="ECO:0000256" key="3">
    <source>
        <dbReference type="ARBA" id="ARBA00022692"/>
    </source>
</evidence>
<evidence type="ECO:0000313" key="7">
    <source>
        <dbReference type="EMBL" id="GAI97575.1"/>
    </source>
</evidence>